<dbReference type="OrthoDB" id="7996399at2"/>
<sequence>MSLLRDIFGRVGRTVTAYAGDKALMLAAVSGAANVIVADGEVASEEFDAALHGLRADPVLVKGYDALMLETELYEGIARARTRLGRAENLRHVASIVERPLSQRENVFLIAADVADQDGISGIEANALGEIAAALQVDGEGLLRANPVRRPPA</sequence>
<reference evidence="2" key="1">
    <citation type="submission" date="2016-10" db="EMBL/GenBank/DDBJ databases">
        <authorList>
            <person name="Varghese N."/>
            <person name="Submissions S."/>
        </authorList>
    </citation>
    <scope>NUCLEOTIDE SEQUENCE [LARGE SCALE GENOMIC DNA]</scope>
    <source>
        <strain evidence="2">BL36</strain>
    </source>
</reference>
<dbReference type="InterPro" id="IPR029024">
    <property type="entry name" value="TerB-like"/>
</dbReference>
<dbReference type="Gene3D" id="1.10.3680.10">
    <property type="entry name" value="TerB-like"/>
    <property type="match status" value="1"/>
</dbReference>
<dbReference type="AlphaFoldDB" id="A0A1I4PFX4"/>
<name>A0A1I4PFX4_9HYPH</name>
<dbReference type="EMBL" id="FOTK01000024">
    <property type="protein sequence ID" value="SFM26587.1"/>
    <property type="molecule type" value="Genomic_DNA"/>
</dbReference>
<evidence type="ECO:0000313" key="1">
    <source>
        <dbReference type="EMBL" id="SFM26587.1"/>
    </source>
</evidence>
<accession>A0A1I4PFX4</accession>
<organism evidence="1 2">
    <name type="scientific">Methylobacterium pseudosasicola</name>
    <dbReference type="NCBI Taxonomy" id="582667"/>
    <lineage>
        <taxon>Bacteria</taxon>
        <taxon>Pseudomonadati</taxon>
        <taxon>Pseudomonadota</taxon>
        <taxon>Alphaproteobacteria</taxon>
        <taxon>Hyphomicrobiales</taxon>
        <taxon>Methylobacteriaceae</taxon>
        <taxon>Methylobacterium</taxon>
    </lineage>
</organism>
<dbReference type="CDD" id="cd07176">
    <property type="entry name" value="terB"/>
    <property type="match status" value="1"/>
</dbReference>
<protein>
    <submittedName>
        <fullName evidence="1">Tellurite resistance protein</fullName>
    </submittedName>
</protein>
<dbReference type="Proteomes" id="UP000199048">
    <property type="component" value="Unassembled WGS sequence"/>
</dbReference>
<proteinExistence type="predicted"/>
<gene>
    <name evidence="1" type="ORF">SAMN05192568_102482</name>
</gene>
<dbReference type="RefSeq" id="WP_092043758.1">
    <property type="nucleotide sequence ID" value="NZ_FOTK01000024.1"/>
</dbReference>
<keyword evidence="2" id="KW-1185">Reference proteome</keyword>
<evidence type="ECO:0000313" key="2">
    <source>
        <dbReference type="Proteomes" id="UP000199048"/>
    </source>
</evidence>
<dbReference type="STRING" id="582667.SAMN05192568_102482"/>
<dbReference type="SUPFAM" id="SSF158682">
    <property type="entry name" value="TerB-like"/>
    <property type="match status" value="1"/>
</dbReference>